<feature type="binding site" evidence="1">
    <location>
        <position position="142"/>
    </location>
    <ligand>
        <name>S-adenosyl-L-methionine</name>
        <dbReference type="ChEBI" id="CHEBI:59789"/>
    </ligand>
</feature>
<dbReference type="Proteomes" id="UP000061660">
    <property type="component" value="Chromosome"/>
</dbReference>
<dbReference type="FunFam" id="3.40.50.150:FF:000023">
    <property type="entry name" value="Ribosomal RNA small subunit methyltransferase A"/>
    <property type="match status" value="1"/>
</dbReference>
<dbReference type="CDD" id="cd02440">
    <property type="entry name" value="AdoMet_MTases"/>
    <property type="match status" value="1"/>
</dbReference>
<keyword evidence="1" id="KW-0694">RNA-binding</keyword>
<dbReference type="InterPro" id="IPR023165">
    <property type="entry name" value="rRNA_Ade_diMease-like_C"/>
</dbReference>
<dbReference type="NCBIfam" id="TIGR00755">
    <property type="entry name" value="ksgA"/>
    <property type="match status" value="1"/>
</dbReference>
<dbReference type="InterPro" id="IPR020596">
    <property type="entry name" value="rRNA_Ade_Mease_Trfase_CS"/>
</dbReference>
<dbReference type="SUPFAM" id="SSF53335">
    <property type="entry name" value="S-adenosyl-L-methionine-dependent methyltransferases"/>
    <property type="match status" value="1"/>
</dbReference>
<evidence type="ECO:0000256" key="1">
    <source>
        <dbReference type="HAMAP-Rule" id="MF_00607"/>
    </source>
</evidence>
<organism evidence="2 3">
    <name type="scientific">Paenibacillus naphthalenovorans</name>
    <dbReference type="NCBI Taxonomy" id="162209"/>
    <lineage>
        <taxon>Bacteria</taxon>
        <taxon>Bacillati</taxon>
        <taxon>Bacillota</taxon>
        <taxon>Bacilli</taxon>
        <taxon>Bacillales</taxon>
        <taxon>Paenibacillaceae</taxon>
        <taxon>Paenibacillus</taxon>
    </lineage>
</organism>
<feature type="binding site" evidence="1">
    <location>
        <position position="117"/>
    </location>
    <ligand>
        <name>S-adenosyl-L-methionine</name>
        <dbReference type="ChEBI" id="CHEBI:59789"/>
    </ligand>
</feature>
<dbReference type="PANTHER" id="PTHR11727:SF7">
    <property type="entry name" value="DIMETHYLADENOSINE TRANSFERASE-RELATED"/>
    <property type="match status" value="1"/>
</dbReference>
<feature type="binding site" evidence="1">
    <location>
        <position position="71"/>
    </location>
    <ligand>
        <name>S-adenosyl-L-methionine</name>
        <dbReference type="ChEBI" id="CHEBI:59789"/>
    </ligand>
</feature>
<gene>
    <name evidence="1" type="primary">rsmA</name>
    <name evidence="1" type="synonym">ksgA</name>
    <name evidence="2" type="ORF">IJ22_45020</name>
</gene>
<comment type="catalytic activity">
    <reaction evidence="1">
        <text>adenosine(1518)/adenosine(1519) in 16S rRNA + 4 S-adenosyl-L-methionine = N(6)-dimethyladenosine(1518)/N(6)-dimethyladenosine(1519) in 16S rRNA + 4 S-adenosyl-L-homocysteine + 4 H(+)</text>
        <dbReference type="Rhea" id="RHEA:19609"/>
        <dbReference type="Rhea" id="RHEA-COMP:10232"/>
        <dbReference type="Rhea" id="RHEA-COMP:10233"/>
        <dbReference type="ChEBI" id="CHEBI:15378"/>
        <dbReference type="ChEBI" id="CHEBI:57856"/>
        <dbReference type="ChEBI" id="CHEBI:59789"/>
        <dbReference type="ChEBI" id="CHEBI:74411"/>
        <dbReference type="ChEBI" id="CHEBI:74493"/>
        <dbReference type="EC" id="2.1.1.182"/>
    </reaction>
</comment>
<keyword evidence="1" id="KW-0489">Methyltransferase</keyword>
<dbReference type="RefSeq" id="WP_062410329.1">
    <property type="nucleotide sequence ID" value="NZ_CP013652.1"/>
</dbReference>
<dbReference type="EMBL" id="CP013652">
    <property type="protein sequence ID" value="ALS24783.1"/>
    <property type="molecule type" value="Genomic_DNA"/>
</dbReference>
<dbReference type="HAMAP" id="MF_00607">
    <property type="entry name" value="16SrRNA_methyltr_A"/>
    <property type="match status" value="1"/>
</dbReference>
<dbReference type="Pfam" id="PF00398">
    <property type="entry name" value="RrnaAD"/>
    <property type="match status" value="1"/>
</dbReference>
<dbReference type="InterPro" id="IPR001737">
    <property type="entry name" value="KsgA/Erm"/>
</dbReference>
<proteinExistence type="inferred from homology"/>
<sequence length="308" mass="34212">MSTNRFTDTADAGQASVEDIASPKKTKELMQKFGFTLKKSLGQNFLIDYNILHKIVSAADLTPQKGALEIGPGIGALTQQLGKAAGRVVAIEIDQRLLPMLEETLSPYPHTTVVHGDVLKVDLKELFEQHFQGVSQVSVVANLPYYVTTPIIMKLLEEKLPLENIVVMIQKEVADRMAAKPGGKDYGSLSIAVQYYCIPEVVTIVPRTVFIPQPNVDSAVIRLKVRQTPPVDVEDEAFFFDVVQASFVQRRKTIYNNLAAKYFTKETKSELEVILQQSGIDPSRRGETLSMEEYAVLSRNLARALSSR</sequence>
<reference evidence="3" key="1">
    <citation type="submission" date="2015-12" db="EMBL/GenBank/DDBJ databases">
        <title>Complete genome sequences of two moderately thermophilic Paenibacillus species.</title>
        <authorList>
            <person name="Butler R.III."/>
            <person name="Wang J."/>
            <person name="Stark B.C."/>
            <person name="Pombert J.-F."/>
        </authorList>
    </citation>
    <scope>NUCLEOTIDE SEQUENCE [LARGE SCALE GENOMIC DNA]</scope>
    <source>
        <strain evidence="3">32O-Y</strain>
    </source>
</reference>
<dbReference type="AlphaFoldDB" id="A0A0U2N1E7"/>
<dbReference type="GO" id="GO:0052908">
    <property type="term" value="F:16S rRNA (adenine(1518)-N(6)/adenine(1519)-N(6))-dimethyltransferase activity"/>
    <property type="evidence" value="ECO:0007669"/>
    <property type="project" value="UniProtKB-EC"/>
</dbReference>
<dbReference type="PATRIC" id="fig|162209.4.peg.4747"/>
<dbReference type="Gene3D" id="1.10.8.100">
    <property type="entry name" value="Ribosomal RNA adenine dimethylase-like, domain 2"/>
    <property type="match status" value="1"/>
</dbReference>
<dbReference type="SMART" id="SM00650">
    <property type="entry name" value="rADc"/>
    <property type="match status" value="1"/>
</dbReference>
<comment type="subcellular location">
    <subcellularLocation>
        <location evidence="1">Cytoplasm</location>
    </subcellularLocation>
</comment>
<dbReference type="InterPro" id="IPR029063">
    <property type="entry name" value="SAM-dependent_MTases_sf"/>
</dbReference>
<keyword evidence="3" id="KW-1185">Reference proteome</keyword>
<dbReference type="Gene3D" id="3.40.50.150">
    <property type="entry name" value="Vaccinia Virus protein VP39"/>
    <property type="match status" value="1"/>
</dbReference>
<feature type="binding site" evidence="1">
    <location>
        <position position="44"/>
    </location>
    <ligand>
        <name>S-adenosyl-L-methionine</name>
        <dbReference type="ChEBI" id="CHEBI:59789"/>
    </ligand>
</feature>
<dbReference type="InterPro" id="IPR020598">
    <property type="entry name" value="rRNA_Ade_methylase_Trfase_N"/>
</dbReference>
<dbReference type="EC" id="2.1.1.182" evidence="1"/>
<keyword evidence="1" id="KW-0949">S-adenosyl-L-methionine</keyword>
<comment type="similarity">
    <text evidence="1">Belongs to the class I-like SAM-binding methyltransferase superfamily. rRNA adenine N(6)-methyltransferase family. RsmA subfamily.</text>
</comment>
<dbReference type="GO" id="GO:0003723">
    <property type="term" value="F:RNA binding"/>
    <property type="evidence" value="ECO:0007669"/>
    <property type="project" value="UniProtKB-UniRule"/>
</dbReference>
<dbReference type="GO" id="GO:0005829">
    <property type="term" value="C:cytosol"/>
    <property type="evidence" value="ECO:0007669"/>
    <property type="project" value="TreeGrafter"/>
</dbReference>
<dbReference type="KEGG" id="pnp:IJ22_45020"/>
<evidence type="ECO:0000313" key="3">
    <source>
        <dbReference type="Proteomes" id="UP000061660"/>
    </source>
</evidence>
<keyword evidence="1" id="KW-0698">rRNA processing</keyword>
<dbReference type="OrthoDB" id="9814755at2"/>
<dbReference type="PANTHER" id="PTHR11727">
    <property type="entry name" value="DIMETHYLADENOSINE TRANSFERASE"/>
    <property type="match status" value="1"/>
</dbReference>
<dbReference type="STRING" id="162209.IJ22_45020"/>
<reference evidence="2 3" key="2">
    <citation type="journal article" date="2016" name="Genome Announc.">
        <title>Complete Genome Sequences of Two Interactive Moderate Thermophiles, Paenibacillus napthalenovorans 32O-Y and Paenibacillus sp. 32O-W.</title>
        <authorList>
            <person name="Butler R.R.III."/>
            <person name="Wang J."/>
            <person name="Stark B.C."/>
            <person name="Pombert J.F."/>
        </authorList>
    </citation>
    <scope>NUCLEOTIDE SEQUENCE [LARGE SCALE GENOMIC DNA]</scope>
    <source>
        <strain evidence="2 3">32O-Y</strain>
    </source>
</reference>
<evidence type="ECO:0000313" key="2">
    <source>
        <dbReference type="EMBL" id="ALS24783.1"/>
    </source>
</evidence>
<protein>
    <recommendedName>
        <fullName evidence="1">Ribosomal RNA small subunit methyltransferase A</fullName>
        <ecNumber evidence="1">2.1.1.182</ecNumber>
    </recommendedName>
    <alternativeName>
        <fullName evidence="1">16S rRNA (adenine(1518)-N(6)/adenine(1519)-N(6))-dimethyltransferase</fullName>
    </alternativeName>
    <alternativeName>
        <fullName evidence="1">16S rRNA dimethyladenosine transferase</fullName>
    </alternativeName>
    <alternativeName>
        <fullName evidence="1">16S rRNA dimethylase</fullName>
    </alternativeName>
    <alternativeName>
        <fullName evidence="1">S-adenosylmethionine-6-N', N'-adenosyl(rRNA) dimethyltransferase</fullName>
    </alternativeName>
</protein>
<dbReference type="PROSITE" id="PS01131">
    <property type="entry name" value="RRNA_A_DIMETH"/>
    <property type="match status" value="1"/>
</dbReference>
<keyword evidence="1 2" id="KW-0808">Transferase</keyword>
<dbReference type="PROSITE" id="PS51689">
    <property type="entry name" value="SAM_RNA_A_N6_MT"/>
    <property type="match status" value="1"/>
</dbReference>
<accession>A0A0U2N1E7</accession>
<name>A0A0U2N1E7_9BACL</name>
<dbReference type="InterPro" id="IPR011530">
    <property type="entry name" value="rRNA_adenine_dimethylase"/>
</dbReference>
<feature type="binding site" evidence="1">
    <location>
        <position position="92"/>
    </location>
    <ligand>
        <name>S-adenosyl-L-methionine</name>
        <dbReference type="ChEBI" id="CHEBI:59789"/>
    </ligand>
</feature>
<feature type="binding site" evidence="1">
    <location>
        <position position="46"/>
    </location>
    <ligand>
        <name>S-adenosyl-L-methionine</name>
        <dbReference type="ChEBI" id="CHEBI:59789"/>
    </ligand>
</feature>
<keyword evidence="1" id="KW-0963">Cytoplasm</keyword>
<comment type="function">
    <text evidence="1">Specifically dimethylates two adjacent adenosines (A1518 and A1519) in the loop of a conserved hairpin near the 3'-end of 16S rRNA in the 30S particle. May play a critical role in biogenesis of 30S subunits.</text>
</comment>